<protein>
    <submittedName>
        <fullName evidence="1">Uncharacterized protein</fullName>
    </submittedName>
</protein>
<organism evidence="1 2">
    <name type="scientific">Porphyridium purpureum</name>
    <name type="common">Red alga</name>
    <name type="synonym">Porphyridium cruentum</name>
    <dbReference type="NCBI Taxonomy" id="35688"/>
    <lineage>
        <taxon>Eukaryota</taxon>
        <taxon>Rhodophyta</taxon>
        <taxon>Bangiophyceae</taxon>
        <taxon>Porphyridiales</taxon>
        <taxon>Porphyridiaceae</taxon>
        <taxon>Porphyridium</taxon>
    </lineage>
</organism>
<dbReference type="EMBL" id="VRMN01000001">
    <property type="protein sequence ID" value="KAA8498498.1"/>
    <property type="molecule type" value="Genomic_DNA"/>
</dbReference>
<evidence type="ECO:0000313" key="1">
    <source>
        <dbReference type="EMBL" id="KAA8498498.1"/>
    </source>
</evidence>
<gene>
    <name evidence="1" type="ORF">FVE85_6083</name>
</gene>
<comment type="caution">
    <text evidence="1">The sequence shown here is derived from an EMBL/GenBank/DDBJ whole genome shotgun (WGS) entry which is preliminary data.</text>
</comment>
<accession>A0A5J4Z5K4</accession>
<name>A0A5J4Z5K4_PORPP</name>
<dbReference type="AlphaFoldDB" id="A0A5J4Z5K4"/>
<keyword evidence="2" id="KW-1185">Reference proteome</keyword>
<reference evidence="2" key="1">
    <citation type="journal article" date="2019" name="Nat. Commun.">
        <title>Expansion of phycobilisome linker gene families in mesophilic red algae.</title>
        <authorList>
            <person name="Lee J."/>
            <person name="Kim D."/>
            <person name="Bhattacharya D."/>
            <person name="Yoon H.S."/>
        </authorList>
    </citation>
    <scope>NUCLEOTIDE SEQUENCE [LARGE SCALE GENOMIC DNA]</scope>
    <source>
        <strain evidence="2">CCMP 1328</strain>
    </source>
</reference>
<evidence type="ECO:0000313" key="2">
    <source>
        <dbReference type="Proteomes" id="UP000324585"/>
    </source>
</evidence>
<dbReference type="Proteomes" id="UP000324585">
    <property type="component" value="Unassembled WGS sequence"/>
</dbReference>
<sequence>MDEALNTLEARVDAFFGKVGAGLDSQESAYAAECAKDDVAEIVELLALIQERAAGTQGLHLASFALEDQGKSVEQIERELPGHMTEASTSLAAVASAQQVSAGVLRGVAPPASRAARD</sequence>
<proteinExistence type="predicted"/>